<protein>
    <submittedName>
        <fullName evidence="3">Uncharacterized protein</fullName>
    </submittedName>
</protein>
<keyword evidence="2" id="KW-1133">Transmembrane helix</keyword>
<name>A0A1G6AA68_9HYPH</name>
<reference evidence="3 4" key="1">
    <citation type="submission" date="2016-10" db="EMBL/GenBank/DDBJ databases">
        <authorList>
            <person name="de Groot N.N."/>
        </authorList>
    </citation>
    <scope>NUCLEOTIDE SEQUENCE [LARGE SCALE GENOMIC DNA]</scope>
    <source>
        <strain evidence="3 4">ATCC 35022</strain>
    </source>
</reference>
<feature type="compositionally biased region" description="Basic and acidic residues" evidence="1">
    <location>
        <begin position="160"/>
        <end position="175"/>
    </location>
</feature>
<dbReference type="STRING" id="665467.SAMN02982931_00374"/>
<evidence type="ECO:0000256" key="1">
    <source>
        <dbReference type="SAM" id="MobiDB-lite"/>
    </source>
</evidence>
<feature type="transmembrane region" description="Helical" evidence="2">
    <location>
        <begin position="45"/>
        <end position="64"/>
    </location>
</feature>
<evidence type="ECO:0000313" key="4">
    <source>
        <dbReference type="Proteomes" id="UP000199071"/>
    </source>
</evidence>
<dbReference type="RefSeq" id="WP_090874506.1">
    <property type="nucleotide sequence ID" value="NZ_FMXQ01000001.1"/>
</dbReference>
<evidence type="ECO:0000256" key="2">
    <source>
        <dbReference type="SAM" id="Phobius"/>
    </source>
</evidence>
<keyword evidence="2" id="KW-0472">Membrane</keyword>
<dbReference type="EMBL" id="FMXQ01000001">
    <property type="protein sequence ID" value="SDB05337.1"/>
    <property type="molecule type" value="Genomic_DNA"/>
</dbReference>
<dbReference type="AlphaFoldDB" id="A0A1G6AA68"/>
<sequence>MTRLFENRRLPKTSNISAVVLVVVILFGFWDLWNAFGTGSQDTTSAMFGVLFVGGGIIGAYTIWNDGRDQSQWLDVDLDTGKSALAVWRPFKPLVLEQDVDQMTGWRHWIKVAKRNVRTHYIVVTVPDYPRPIYLEMLVGGEIPDALRQIAPEAVEDFETNTRRQREPQEDKKPA</sequence>
<dbReference type="Proteomes" id="UP000199071">
    <property type="component" value="Unassembled WGS sequence"/>
</dbReference>
<keyword evidence="4" id="KW-1185">Reference proteome</keyword>
<gene>
    <name evidence="3" type="ORF">SAMN02982931_00374</name>
</gene>
<feature type="transmembrane region" description="Helical" evidence="2">
    <location>
        <begin position="12"/>
        <end position="33"/>
    </location>
</feature>
<accession>A0A1G6AA68</accession>
<evidence type="ECO:0000313" key="3">
    <source>
        <dbReference type="EMBL" id="SDB05337.1"/>
    </source>
</evidence>
<proteinExistence type="predicted"/>
<organism evidence="3 4">
    <name type="scientific">Bauldia litoralis</name>
    <dbReference type="NCBI Taxonomy" id="665467"/>
    <lineage>
        <taxon>Bacteria</taxon>
        <taxon>Pseudomonadati</taxon>
        <taxon>Pseudomonadota</taxon>
        <taxon>Alphaproteobacteria</taxon>
        <taxon>Hyphomicrobiales</taxon>
        <taxon>Kaistiaceae</taxon>
        <taxon>Bauldia</taxon>
    </lineage>
</organism>
<feature type="region of interest" description="Disordered" evidence="1">
    <location>
        <begin position="154"/>
        <end position="175"/>
    </location>
</feature>
<keyword evidence="2" id="KW-0812">Transmembrane</keyword>